<keyword evidence="23" id="KW-1185">Reference proteome</keyword>
<comment type="catalytic activity">
    <reaction evidence="20">
        <text>3-O-[beta-D-GlcA-(1-&gt;3)-beta-D-Xyl-(1-&gt;4)-Rib-ol-P-Rib-ol-P-3-beta-D-GalNAc-(1-&gt;3)-beta-D-GlcNAc-(1-&gt;4)-(O-6-P-alpha-D-Man)]-Thr-[protein] + UDP-alpha-D-xylose = 3-O-[alpha-D-Xyl-(1-&gt;3)-beta-D-GlcA-(1-&gt;4)-beta-D-Xyl-(1-&gt;4)-Rib-ol-P-Rib-ol-P-3-beta-D-GalNAc-(1-&gt;3)-beta-D-GlcNAc-(1-&gt;4)-(O-6-P-alpha-D-Man)]-Thr-[protein] + UDP + H(+)</text>
        <dbReference type="Rhea" id="RHEA:57336"/>
        <dbReference type="Rhea" id="RHEA-COMP:17482"/>
        <dbReference type="Rhea" id="RHEA-COMP:17483"/>
        <dbReference type="ChEBI" id="CHEBI:15378"/>
        <dbReference type="ChEBI" id="CHEBI:57632"/>
        <dbReference type="ChEBI" id="CHEBI:58223"/>
        <dbReference type="ChEBI" id="CHEBI:177336"/>
        <dbReference type="ChEBI" id="CHEBI:177352"/>
    </reaction>
    <physiologicalReaction direction="left-to-right" evidence="20">
        <dbReference type="Rhea" id="RHEA:57337"/>
    </physiologicalReaction>
</comment>
<keyword evidence="9" id="KW-1133">Transmembrane helix</keyword>
<dbReference type="AlphaFoldDB" id="A0A484DPK7"/>
<dbReference type="GO" id="GO:0042285">
    <property type="term" value="F:xylosyltransferase activity"/>
    <property type="evidence" value="ECO:0007669"/>
    <property type="project" value="UniProtKB-ARBA"/>
</dbReference>
<evidence type="ECO:0000256" key="12">
    <source>
        <dbReference type="ARBA" id="ARBA00023180"/>
    </source>
</evidence>
<comment type="caution">
    <text evidence="22">The sequence shown here is derived from an EMBL/GenBank/DDBJ whole genome shotgun (WGS) entry which is preliminary data.</text>
</comment>
<dbReference type="GO" id="GO:0000139">
    <property type="term" value="C:Golgi membrane"/>
    <property type="evidence" value="ECO:0007669"/>
    <property type="project" value="UniProtKB-SubCell"/>
</dbReference>
<feature type="region of interest" description="Disordered" evidence="21">
    <location>
        <begin position="73"/>
        <end position="121"/>
    </location>
</feature>
<keyword evidence="10" id="KW-0333">Golgi apparatus</keyword>
<dbReference type="FunFam" id="3.90.550.10:FF:000016">
    <property type="entry name" value="LARGE xylosyl- and glucuronyltransferase 2"/>
    <property type="match status" value="1"/>
</dbReference>
<evidence type="ECO:0000256" key="10">
    <source>
        <dbReference type="ARBA" id="ARBA00023034"/>
    </source>
</evidence>
<proteinExistence type="inferred from homology"/>
<dbReference type="Pfam" id="PF13896">
    <property type="entry name" value="Glyco_transf_49"/>
    <property type="match status" value="1"/>
</dbReference>
<evidence type="ECO:0000256" key="2">
    <source>
        <dbReference type="ARBA" id="ARBA00004323"/>
    </source>
</evidence>
<comment type="similarity">
    <text evidence="16">In the C-terminal section; belongs to the glycosyltransferase 49 family.</text>
</comment>
<evidence type="ECO:0000256" key="18">
    <source>
        <dbReference type="ARBA" id="ARBA00048091"/>
    </source>
</evidence>
<comment type="similarity">
    <text evidence="15">In the N-terminal section; belongs to the glycosyltransferase 8 family.</text>
</comment>
<evidence type="ECO:0000256" key="17">
    <source>
        <dbReference type="ARBA" id="ARBA00045795"/>
    </source>
</evidence>
<name>A0A484DPK7_PERFV</name>
<evidence type="ECO:0000256" key="15">
    <source>
        <dbReference type="ARBA" id="ARBA00038461"/>
    </source>
</evidence>
<dbReference type="STRING" id="8167.A0A484DPK7"/>
<evidence type="ECO:0000256" key="5">
    <source>
        <dbReference type="ARBA" id="ARBA00022679"/>
    </source>
</evidence>
<keyword evidence="5" id="KW-0808">Transferase</keyword>
<organism evidence="22 23">
    <name type="scientific">Perca flavescens</name>
    <name type="common">American yellow perch</name>
    <name type="synonym">Morone flavescens</name>
    <dbReference type="NCBI Taxonomy" id="8167"/>
    <lineage>
        <taxon>Eukaryota</taxon>
        <taxon>Metazoa</taxon>
        <taxon>Chordata</taxon>
        <taxon>Craniata</taxon>
        <taxon>Vertebrata</taxon>
        <taxon>Euteleostomi</taxon>
        <taxon>Actinopterygii</taxon>
        <taxon>Neopterygii</taxon>
        <taxon>Teleostei</taxon>
        <taxon>Neoteleostei</taxon>
        <taxon>Acanthomorphata</taxon>
        <taxon>Eupercaria</taxon>
        <taxon>Perciformes</taxon>
        <taxon>Percoidei</taxon>
        <taxon>Percidae</taxon>
        <taxon>Percinae</taxon>
        <taxon>Perca</taxon>
    </lineage>
</organism>
<evidence type="ECO:0000313" key="23">
    <source>
        <dbReference type="Proteomes" id="UP000295070"/>
    </source>
</evidence>
<comment type="function">
    <text evidence="17">Bifunctional glycosyltransferase with both alpha-1,3-xylosyltransferase and beta-1,3-glucuronyltransferase activities involved in the maturation of alpha-dystroglycan (DAG1) by glycosylation leading to DAG1 binding to laminin G-like domain-containing extracellular proteins with high affinity and in a phosphorylated-O-mannosyl trisaccharide dependent manner. Elongates the glucuronyl-beta-1,4-xylose-beta disaccharide primer structure by adding repeating units [-3-Xylose-alpha-1,3-GlcA-beta-1-] to produce a heteropolysaccharide. Supports the maturation of DAG1 more effectively than LARGE1. In addition, can modify both heparan sulfate (HS)- and chondroitin/dermatan sulfate (CS/DS)-proteoglycans (PGs), namely GPC4, with a glycosaminoglycan (GAG)-like polysaccharide composed of xylose and glucuronic acid to confer laminin binding.</text>
</comment>
<keyword evidence="13" id="KW-0464">Manganese</keyword>
<evidence type="ECO:0000256" key="1">
    <source>
        <dbReference type="ARBA" id="ARBA00001936"/>
    </source>
</evidence>
<sequence>MNLLCRGRLKLLVASLTAIVLLTWLYLLAGNLENGRSLLLAPCLADTPAAQVVERAVLESRVREVEEENRRIRLQLSQSQGGTAGQPPDGNYGNQQWGASADTGPEDGDNTAEEKNNHTECPRAPSVQKCELIHVACVCAGHNASRDVVTLVKSVLFHRRNPLHFHFITDTVANRILSSLFQSWMVPSVQVSFYDADELKSEVSWIPNKHYSGIYGLMKLTLTKALPRDLSKVIVLDTDITFATDIAELWGIFRKFTDKQVIGLVENQSDWYLGNLWKNHKPWPALGRGFNTGVILLYLERLRRIGWEQMWRLTAERELMSMLSTSLADQDIFNAFIKQNPVLVHQLPCFWNVQLSDHTRSEQCYTEVSDLKVIHWNSPKKLRVKNKHVEFFRNLYLTFLEYDGNLLRRELFGCPSQANPESVQLQAALEELDEDDQCYDFRRERLTVHRVHLYFLQYEYTPTEDDTDITLVAQLSMDRLQMLEAICKHWEGPISLALYMSDAEAQQFLRYAQASEVLKNRKNVGYHIVYKEGQFYPVNLVRNVALKNANTPYVFLTDVDFLPMYGLYDYLRRSMVQLDMAHTKKALVVPAFETLRYRLSFPKSKAELLSMLDMGALYTFRYHVWPKGHAPSNYAKWRTATTPYKVEWEPDFEPYVVVRRDCPEYDQRFVGFGWNKVSHILELDAQEYDLMVLPNAFMIHMPHAPSFDISKFRSSSSYRNCLNTLKDEFHQDLSRKYGSAALKYLTAQRVI</sequence>
<keyword evidence="12" id="KW-0325">Glycoprotein</keyword>
<evidence type="ECO:0000256" key="14">
    <source>
        <dbReference type="ARBA" id="ARBA00023268"/>
    </source>
</evidence>
<evidence type="ECO:0000256" key="6">
    <source>
        <dbReference type="ARBA" id="ARBA00022692"/>
    </source>
</evidence>
<dbReference type="GO" id="GO:0035269">
    <property type="term" value="P:protein O-linked glycosylation via mannose"/>
    <property type="evidence" value="ECO:0007669"/>
    <property type="project" value="TreeGrafter"/>
</dbReference>
<evidence type="ECO:0000256" key="13">
    <source>
        <dbReference type="ARBA" id="ARBA00023211"/>
    </source>
</evidence>
<evidence type="ECO:0000256" key="9">
    <source>
        <dbReference type="ARBA" id="ARBA00022989"/>
    </source>
</evidence>
<evidence type="ECO:0000256" key="8">
    <source>
        <dbReference type="ARBA" id="ARBA00022968"/>
    </source>
</evidence>
<evidence type="ECO:0000256" key="20">
    <source>
        <dbReference type="ARBA" id="ARBA00049472"/>
    </source>
</evidence>
<dbReference type="SUPFAM" id="SSF53448">
    <property type="entry name" value="Nucleotide-diphospho-sugar transferases"/>
    <property type="match status" value="1"/>
</dbReference>
<dbReference type="GO" id="GO:0046872">
    <property type="term" value="F:metal ion binding"/>
    <property type="evidence" value="ECO:0007669"/>
    <property type="project" value="UniProtKB-KW"/>
</dbReference>
<evidence type="ECO:0000256" key="7">
    <source>
        <dbReference type="ARBA" id="ARBA00022723"/>
    </source>
</evidence>
<protein>
    <recommendedName>
        <fullName evidence="24">LARGE xylosyl- and glucuronyltransferase 2</fullName>
    </recommendedName>
</protein>
<dbReference type="Proteomes" id="UP000295070">
    <property type="component" value="Chromosome 1"/>
</dbReference>
<dbReference type="CDD" id="cd06431">
    <property type="entry name" value="GT8_LARGE_C"/>
    <property type="match status" value="1"/>
</dbReference>
<keyword evidence="6" id="KW-0812">Transmembrane</keyword>
<evidence type="ECO:0000256" key="3">
    <source>
        <dbReference type="ARBA" id="ARBA00004922"/>
    </source>
</evidence>
<comment type="catalytic activity">
    <reaction evidence="18">
        <text>3-O-{beta-D-GlcA-(1-&gt;[3)-alpha-D-Xyl-(1-&gt;3)-beta-D-GlcA-(1-&gt;](n)-4)-beta-D-Xyl-(1-&gt;4)-Rib-ol-P-Rib-ol-P-3-beta-D-GalNAc-(1-&gt;3)-beta-D-GlcNAc-(1-&gt;4)-O-6-P-alpha-D-Man}-L-Thr-[protein] + UDP-alpha-D-xylose = 3-O-{(1-&gt;[3)-alpha-D-Xyl-(1-&gt;3)-beta-D-GlcA-(1-&gt;](n+1)-4)-beta-D-Xyl-(1-&gt;4)-Rib-ol-P-Rib-ol-P-3-beta-D-GalNAc-(1-&gt;3)-beta-D-GlcNAc-(1-&gt;4)-O-6-P-alpha-D-Man}-L-Thr-[protein] + UDP + H(+)</text>
        <dbReference type="Rhea" id="RHEA:68368"/>
        <dbReference type="Rhea" id="RHEA-COMP:17485"/>
        <dbReference type="Rhea" id="RHEA-COMP:17486"/>
        <dbReference type="ChEBI" id="CHEBI:15378"/>
        <dbReference type="ChEBI" id="CHEBI:57632"/>
        <dbReference type="ChEBI" id="CHEBI:58223"/>
        <dbReference type="ChEBI" id="CHEBI:177354"/>
        <dbReference type="ChEBI" id="CHEBI:177355"/>
    </reaction>
    <physiologicalReaction direction="left-to-right" evidence="18">
        <dbReference type="Rhea" id="RHEA:68369"/>
    </physiologicalReaction>
</comment>
<comment type="catalytic activity">
    <reaction evidence="19">
        <text>3-O-{(1-&gt;[3)-alpha-D-Xyl-(1-&gt;3)-beta-D-GlcA-(1-&gt;](n)-4)-beta-D-Xyl-(1-&gt;4)-Rib-ol-P-Rib-ol-P-3-beta-D-GalNAc-(1-&gt;3)-beta-D-GlcNAc-(1-&gt;4)-O-6-P-alpha-D-Man}-L-Thr-[protein] + UDP-alpha-D-glucuronate = 3-O-{beta-D-GlcA-(1-&gt;[3)-alpha-D-Xyl-(1-&gt;3)-beta-D-GlcA-(1-&gt;](n)-4)-beta-D-Xyl-(1-&gt;4)-Rib-ol-P-Rib-ol-P-3-beta-D-GalNAc-(1-&gt;3)-beta-D-GlcNAc-(1-&gt;4)-O-6-P-alpha-D-Man}-L-Thr-[protein] + UDP + H(+)</text>
        <dbReference type="Rhea" id="RHEA:67924"/>
        <dbReference type="Rhea" id="RHEA-COMP:17484"/>
        <dbReference type="Rhea" id="RHEA-COMP:17486"/>
        <dbReference type="ChEBI" id="CHEBI:15378"/>
        <dbReference type="ChEBI" id="CHEBI:58052"/>
        <dbReference type="ChEBI" id="CHEBI:58223"/>
        <dbReference type="ChEBI" id="CHEBI:177354"/>
        <dbReference type="ChEBI" id="CHEBI:177355"/>
    </reaction>
    <physiologicalReaction direction="left-to-right" evidence="19">
        <dbReference type="Rhea" id="RHEA:67925"/>
    </physiologicalReaction>
</comment>
<evidence type="ECO:0008006" key="24">
    <source>
        <dbReference type="Google" id="ProtNLM"/>
    </source>
</evidence>
<dbReference type="Pfam" id="PF01501">
    <property type="entry name" value="Glyco_transf_8"/>
    <property type="match status" value="1"/>
</dbReference>
<comment type="pathway">
    <text evidence="3">Protein modification; protein glycosylation.</text>
</comment>
<dbReference type="PANTHER" id="PTHR12270:SF23">
    <property type="entry name" value="XYLOSYL- AND GLUCURONYLTRANSFERASE LARGE2"/>
    <property type="match status" value="1"/>
</dbReference>
<dbReference type="Gene3D" id="3.90.550.10">
    <property type="entry name" value="Spore Coat Polysaccharide Biosynthesis Protein SpsA, Chain A"/>
    <property type="match status" value="1"/>
</dbReference>
<dbReference type="InterPro" id="IPR002495">
    <property type="entry name" value="Glyco_trans_8"/>
</dbReference>
<keyword evidence="4" id="KW-0328">Glycosyltransferase</keyword>
<evidence type="ECO:0000256" key="4">
    <source>
        <dbReference type="ARBA" id="ARBA00022676"/>
    </source>
</evidence>
<dbReference type="EMBL" id="SCKG01000001">
    <property type="protein sequence ID" value="TDH17399.1"/>
    <property type="molecule type" value="Genomic_DNA"/>
</dbReference>
<keyword evidence="14" id="KW-0511">Multifunctional enzyme</keyword>
<keyword evidence="11" id="KW-0472">Membrane</keyword>
<evidence type="ECO:0000256" key="16">
    <source>
        <dbReference type="ARBA" id="ARBA00038468"/>
    </source>
</evidence>
<keyword evidence="8" id="KW-0735">Signal-anchor</keyword>
<evidence type="ECO:0000313" key="22">
    <source>
        <dbReference type="EMBL" id="TDH17399.1"/>
    </source>
</evidence>
<comment type="subcellular location">
    <subcellularLocation>
        <location evidence="2">Golgi apparatus membrane</location>
        <topology evidence="2">Single-pass type II membrane protein</topology>
    </subcellularLocation>
</comment>
<dbReference type="PANTHER" id="PTHR12270">
    <property type="entry name" value="GLYCOSYLTRANSFERASE-RELATED"/>
    <property type="match status" value="1"/>
</dbReference>
<evidence type="ECO:0000256" key="19">
    <source>
        <dbReference type="ARBA" id="ARBA00049259"/>
    </source>
</evidence>
<keyword evidence="7" id="KW-0479">Metal-binding</keyword>
<accession>A0A484DPK7</accession>
<gene>
    <name evidence="22" type="ORF">EPR50_G00009110</name>
</gene>
<feature type="compositionally biased region" description="Basic and acidic residues" evidence="21">
    <location>
        <begin position="112"/>
        <end position="121"/>
    </location>
</feature>
<dbReference type="GO" id="GO:0015020">
    <property type="term" value="F:glucuronosyltransferase activity"/>
    <property type="evidence" value="ECO:0007669"/>
    <property type="project" value="TreeGrafter"/>
</dbReference>
<dbReference type="InterPro" id="IPR029044">
    <property type="entry name" value="Nucleotide-diphossugar_trans"/>
</dbReference>
<dbReference type="InterPro" id="IPR051292">
    <property type="entry name" value="Xyl/GlcA_transferase"/>
</dbReference>
<reference evidence="22 23" key="1">
    <citation type="submission" date="2019-01" db="EMBL/GenBank/DDBJ databases">
        <title>A chromosome-scale genome assembly of the yellow perch, Perca flavescens.</title>
        <authorList>
            <person name="Feron R."/>
            <person name="Morvezen R."/>
            <person name="Bestin A."/>
            <person name="Haffray P."/>
            <person name="Klopp C."/>
            <person name="Zahm M."/>
            <person name="Cabau C."/>
            <person name="Roques C."/>
            <person name="Donnadieu C."/>
            <person name="Bouchez O."/>
            <person name="Christie M."/>
            <person name="Larson W."/>
            <person name="Guiguen Y."/>
        </authorList>
    </citation>
    <scope>NUCLEOTIDE SEQUENCE [LARGE SCALE GENOMIC DNA]</scope>
    <source>
        <strain evidence="22">YP-PL-M2</strain>
        <tissue evidence="22">Blood</tissue>
    </source>
</reference>
<evidence type="ECO:0000256" key="21">
    <source>
        <dbReference type="SAM" id="MobiDB-lite"/>
    </source>
</evidence>
<evidence type="ECO:0000256" key="11">
    <source>
        <dbReference type="ARBA" id="ARBA00023136"/>
    </source>
</evidence>
<dbReference type="FunFam" id="3.90.550.10:FF:000229">
    <property type="entry name" value="Glycosyltransferase-like protein LARGE"/>
    <property type="match status" value="1"/>
</dbReference>
<comment type="cofactor">
    <cofactor evidence="1">
        <name>Mn(2+)</name>
        <dbReference type="ChEBI" id="CHEBI:29035"/>
    </cofactor>
</comment>